<name>A0A0A0YLW2_9BACL</name>
<dbReference type="InterPro" id="IPR013783">
    <property type="entry name" value="Ig-like_fold"/>
</dbReference>
<dbReference type="SUPFAM" id="SSF49384">
    <property type="entry name" value="Carbohydrate-binding domain"/>
    <property type="match status" value="1"/>
</dbReference>
<dbReference type="InterPro" id="IPR036116">
    <property type="entry name" value="FN3_sf"/>
</dbReference>
<dbReference type="InterPro" id="IPR003961">
    <property type="entry name" value="FN3_dom"/>
</dbReference>
<dbReference type="PROSITE" id="PS50853">
    <property type="entry name" value="FN3"/>
    <property type="match status" value="2"/>
</dbReference>
<evidence type="ECO:0000256" key="4">
    <source>
        <dbReference type="SAM" id="SignalP"/>
    </source>
</evidence>
<dbReference type="GO" id="GO:0005975">
    <property type="term" value="P:carbohydrate metabolic process"/>
    <property type="evidence" value="ECO:0007669"/>
    <property type="project" value="InterPro"/>
</dbReference>
<dbReference type="Pfam" id="PF10503">
    <property type="entry name" value="Esterase_PHB"/>
    <property type="match status" value="1"/>
</dbReference>
<dbReference type="InterPro" id="IPR008965">
    <property type="entry name" value="CBM2/CBM3_carb-bd_dom_sf"/>
</dbReference>
<accession>A0A0A0YLW2</accession>
<dbReference type="SUPFAM" id="SSF53474">
    <property type="entry name" value="alpha/beta-Hydrolases"/>
    <property type="match status" value="2"/>
</dbReference>
<evidence type="ECO:0000256" key="3">
    <source>
        <dbReference type="SAM" id="MobiDB-lite"/>
    </source>
</evidence>
<dbReference type="Pfam" id="PF00942">
    <property type="entry name" value="CBM_3"/>
    <property type="match status" value="1"/>
</dbReference>
<dbReference type="PANTHER" id="PTHR43037:SF5">
    <property type="entry name" value="FERULOYL ESTERASE"/>
    <property type="match status" value="1"/>
</dbReference>
<dbReference type="GO" id="GO:0030248">
    <property type="term" value="F:cellulose binding"/>
    <property type="evidence" value="ECO:0007669"/>
    <property type="project" value="InterPro"/>
</dbReference>
<dbReference type="Pfam" id="PF00041">
    <property type="entry name" value="fn3"/>
    <property type="match status" value="2"/>
</dbReference>
<dbReference type="CDD" id="cd00063">
    <property type="entry name" value="FN3"/>
    <property type="match status" value="1"/>
</dbReference>
<dbReference type="SUPFAM" id="SSF49265">
    <property type="entry name" value="Fibronectin type III"/>
    <property type="match status" value="1"/>
</dbReference>
<dbReference type="NCBIfam" id="TIGR01840">
    <property type="entry name" value="esterase_phb"/>
    <property type="match status" value="1"/>
</dbReference>
<dbReference type="InterPro" id="IPR036966">
    <property type="entry name" value="CBM3_sf"/>
</dbReference>
<dbReference type="SMART" id="SM01067">
    <property type="entry name" value="CBM_3"/>
    <property type="match status" value="1"/>
</dbReference>
<organism evidence="5">
    <name type="scientific">Paenibacillus curdlanolyticus</name>
    <dbReference type="NCBI Taxonomy" id="59840"/>
    <lineage>
        <taxon>Bacteria</taxon>
        <taxon>Bacillati</taxon>
        <taxon>Bacillota</taxon>
        <taxon>Bacilli</taxon>
        <taxon>Bacillales</taxon>
        <taxon>Paenibacillaceae</taxon>
        <taxon>Paenibacillus</taxon>
    </lineage>
</organism>
<reference evidence="5" key="1">
    <citation type="submission" date="2014-08" db="EMBL/GenBank/DDBJ databases">
        <authorList>
            <person name="Teeravivattanakit T."/>
            <person name="Ratanakhanokchai K."/>
            <person name="Tachaapaikoon C."/>
            <person name="Pason P."/>
            <person name="Waeonukul R."/>
            <person name="Sornyotha S."/>
        </authorList>
    </citation>
    <scope>NUCLEOTIDE SEQUENCE</scope>
    <source>
        <strain evidence="5">B-6</strain>
    </source>
</reference>
<feature type="compositionally biased region" description="Low complexity" evidence="3">
    <location>
        <begin position="407"/>
        <end position="416"/>
    </location>
</feature>
<feature type="signal peptide" evidence="4">
    <location>
        <begin position="1"/>
        <end position="30"/>
    </location>
</feature>
<dbReference type="InterPro" id="IPR001956">
    <property type="entry name" value="CBM3"/>
</dbReference>
<dbReference type="SMART" id="SM00060">
    <property type="entry name" value="FN3"/>
    <property type="match status" value="2"/>
</dbReference>
<dbReference type="Gene3D" id="2.60.40.710">
    <property type="entry name" value="Endoglucanase-like"/>
    <property type="match status" value="1"/>
</dbReference>
<evidence type="ECO:0000256" key="1">
    <source>
        <dbReference type="ARBA" id="ARBA00022729"/>
    </source>
</evidence>
<dbReference type="PROSITE" id="PS51172">
    <property type="entry name" value="CBM3"/>
    <property type="match status" value="1"/>
</dbReference>
<feature type="region of interest" description="Disordered" evidence="3">
    <location>
        <begin position="407"/>
        <end position="428"/>
    </location>
</feature>
<dbReference type="InterPro" id="IPR050955">
    <property type="entry name" value="Plant_Biomass_Hydrol_Est"/>
</dbReference>
<protein>
    <submittedName>
        <fullName evidence="5">Putative acetylxylan esterase XEB6</fullName>
    </submittedName>
</protein>
<dbReference type="GO" id="GO:0016787">
    <property type="term" value="F:hydrolase activity"/>
    <property type="evidence" value="ECO:0007669"/>
    <property type="project" value="UniProtKB-KW"/>
</dbReference>
<dbReference type="InterPro" id="IPR010126">
    <property type="entry name" value="Esterase_phb"/>
</dbReference>
<proteinExistence type="predicted"/>
<feature type="chain" id="PRO_5044290804" evidence="4">
    <location>
        <begin position="31"/>
        <end position="671"/>
    </location>
</feature>
<dbReference type="InterPro" id="IPR029058">
    <property type="entry name" value="AB_hydrolase_fold"/>
</dbReference>
<dbReference type="AlphaFoldDB" id="A0A0A0YLW2"/>
<keyword evidence="1 4" id="KW-0732">Signal</keyword>
<keyword evidence="2" id="KW-0378">Hydrolase</keyword>
<feature type="region of interest" description="Disordered" evidence="3">
    <location>
        <begin position="269"/>
        <end position="289"/>
    </location>
</feature>
<evidence type="ECO:0000313" key="5">
    <source>
        <dbReference type="EMBL" id="AIX09853.1"/>
    </source>
</evidence>
<dbReference type="GO" id="GO:0005576">
    <property type="term" value="C:extracellular region"/>
    <property type="evidence" value="ECO:0007669"/>
    <property type="project" value="InterPro"/>
</dbReference>
<evidence type="ECO:0000256" key="2">
    <source>
        <dbReference type="ARBA" id="ARBA00022801"/>
    </source>
</evidence>
<sequence>MLLTRRRSGSISLFCALLLCISLLIPPSFAQKASASPAGVTPGTLSRITSFGDNPGGLNMYVYEPRNLSANPALLVAVHYCSGNASGMYSGYARDYVTAAEQYGYVIIFPESTHREYSNCFDVWSPQALTRGGGSDPVSIMSMVSWAKSNYNIDSSRIYAMGASSGAMMTNVLLASYPDVFAAGTAFMGVPATCFATGSATNFWNSQCSTGQISKTAQQWGDAARAIYPGYSGSYPRMQVWHGTEDTTLHYNNFAEEIKQWTNLHGVSSTPVLSDSPQPSWTRTRYGSNSAQPPVEAISVQGVGHYIPQSGMVAYSIAFLGLNSSGGTATVPAAPLNLTATAGNASVMLNWSASSGATSYIVKRAVTSGGPYTTVATGVTATSYTNTGLTNGTTYYYVVSASNSAGESANSNQASATPTSSTQVQAPAAPTGLTATAGNAQVALSWNASSGATSYTVKRAATSGGPYTDVATGITATSYTNTDLTNGTTYYYVVSASNAAGQSANSSQASAVPTGGGSSGPTGTLIAQYKLNNGNATDNQIYATFNIKNTGTSVVSLNSLKLRYYFTKDGNASLNFYKDYAQIGASNVNGTIVSTNGTNADSYLELSFSAAAGSIAPGGQTGEIQIRIAKSDWSNFNENNDYSFDGTKTSFVDWNKVTLYQDDTLVWGIEP</sequence>
<dbReference type="PANTHER" id="PTHR43037">
    <property type="entry name" value="UNNAMED PRODUCT-RELATED"/>
    <property type="match status" value="1"/>
</dbReference>
<dbReference type="Gene3D" id="3.40.50.1820">
    <property type="entry name" value="alpha/beta hydrolase"/>
    <property type="match status" value="1"/>
</dbReference>
<dbReference type="EMBL" id="KM374814">
    <property type="protein sequence ID" value="AIX09853.1"/>
    <property type="molecule type" value="Genomic_DNA"/>
</dbReference>
<dbReference type="Gene3D" id="2.60.40.10">
    <property type="entry name" value="Immunoglobulins"/>
    <property type="match status" value="2"/>
</dbReference>